<evidence type="ECO:0000256" key="2">
    <source>
        <dbReference type="ARBA" id="ARBA00023315"/>
    </source>
</evidence>
<dbReference type="AlphaFoldDB" id="A0A1H0Q9T3"/>
<dbReference type="STRING" id="443156.SAMN04489867_1531"/>
<evidence type="ECO:0000256" key="3">
    <source>
        <dbReference type="SAM" id="MobiDB-lite"/>
    </source>
</evidence>
<gene>
    <name evidence="5" type="ORF">SAMN04489867_1531</name>
</gene>
<organism evidence="5 6">
    <name type="scientific">Pedococcus dokdonensis</name>
    <dbReference type="NCBI Taxonomy" id="443156"/>
    <lineage>
        <taxon>Bacteria</taxon>
        <taxon>Bacillati</taxon>
        <taxon>Actinomycetota</taxon>
        <taxon>Actinomycetes</taxon>
        <taxon>Micrococcales</taxon>
        <taxon>Intrasporangiaceae</taxon>
        <taxon>Pedococcus</taxon>
    </lineage>
</organism>
<feature type="compositionally biased region" description="Basic and acidic residues" evidence="3">
    <location>
        <begin position="1"/>
        <end position="22"/>
    </location>
</feature>
<dbReference type="PROSITE" id="PS51186">
    <property type="entry name" value="GNAT"/>
    <property type="match status" value="1"/>
</dbReference>
<dbReference type="RefSeq" id="WP_091783659.1">
    <property type="nucleotide sequence ID" value="NZ_LT629711.1"/>
</dbReference>
<proteinExistence type="predicted"/>
<dbReference type="Gene3D" id="3.40.630.30">
    <property type="match status" value="1"/>
</dbReference>
<dbReference type="SUPFAM" id="SSF55729">
    <property type="entry name" value="Acyl-CoA N-acyltransferases (Nat)"/>
    <property type="match status" value="1"/>
</dbReference>
<dbReference type="InterPro" id="IPR000182">
    <property type="entry name" value="GNAT_dom"/>
</dbReference>
<keyword evidence="1 5" id="KW-0808">Transferase</keyword>
<accession>A0A1H0Q9T3</accession>
<dbReference type="CDD" id="cd04301">
    <property type="entry name" value="NAT_SF"/>
    <property type="match status" value="1"/>
</dbReference>
<keyword evidence="6" id="KW-1185">Reference proteome</keyword>
<dbReference type="OrthoDB" id="5243635at2"/>
<dbReference type="InterPro" id="IPR016181">
    <property type="entry name" value="Acyl_CoA_acyltransferase"/>
</dbReference>
<feature type="domain" description="N-acetyltransferase" evidence="4">
    <location>
        <begin position="33"/>
        <end position="203"/>
    </location>
</feature>
<protein>
    <submittedName>
        <fullName evidence="5">L-amino acid N-acyltransferase YncA</fullName>
    </submittedName>
</protein>
<keyword evidence="2 5" id="KW-0012">Acyltransferase</keyword>
<dbReference type="Pfam" id="PF00583">
    <property type="entry name" value="Acetyltransf_1"/>
    <property type="match status" value="1"/>
</dbReference>
<evidence type="ECO:0000256" key="1">
    <source>
        <dbReference type="ARBA" id="ARBA00022679"/>
    </source>
</evidence>
<sequence>MPHQHDHPHDHQHDHQHDHPHDPSPAPGPLADASVRIARETDAPAVGLVQSVVWREAYAGLLAEDVLATFEPQAFASVWRQSLAAPPQGVYRLLAACAGSQVVGFASIGPSQDPDASPETGDLSALGVHPDARRVGHGSRLLNAAVDTLRGAGATRMHAWVLATDEATRAFLLAGGLAPDGAFRDRVVSPTGDTAREVRLTASIADADRA</sequence>
<dbReference type="PANTHER" id="PTHR43877">
    <property type="entry name" value="AMINOALKYLPHOSPHONATE N-ACETYLTRANSFERASE-RELATED-RELATED"/>
    <property type="match status" value="1"/>
</dbReference>
<evidence type="ECO:0000259" key="4">
    <source>
        <dbReference type="PROSITE" id="PS51186"/>
    </source>
</evidence>
<dbReference type="EMBL" id="LT629711">
    <property type="protein sequence ID" value="SDP14074.1"/>
    <property type="molecule type" value="Genomic_DNA"/>
</dbReference>
<feature type="region of interest" description="Disordered" evidence="3">
    <location>
        <begin position="1"/>
        <end position="31"/>
    </location>
</feature>
<dbReference type="GO" id="GO:0016747">
    <property type="term" value="F:acyltransferase activity, transferring groups other than amino-acyl groups"/>
    <property type="evidence" value="ECO:0007669"/>
    <property type="project" value="InterPro"/>
</dbReference>
<reference evidence="6" key="1">
    <citation type="submission" date="2016-10" db="EMBL/GenBank/DDBJ databases">
        <authorList>
            <person name="Varghese N."/>
            <person name="Submissions S."/>
        </authorList>
    </citation>
    <scope>NUCLEOTIDE SEQUENCE [LARGE SCALE GENOMIC DNA]</scope>
    <source>
        <strain evidence="6">DSM 22329</strain>
    </source>
</reference>
<dbReference type="Proteomes" id="UP000199077">
    <property type="component" value="Chromosome I"/>
</dbReference>
<dbReference type="PANTHER" id="PTHR43877:SF1">
    <property type="entry name" value="ACETYLTRANSFERASE"/>
    <property type="match status" value="1"/>
</dbReference>
<name>A0A1H0Q9T3_9MICO</name>
<evidence type="ECO:0000313" key="5">
    <source>
        <dbReference type="EMBL" id="SDP14074.1"/>
    </source>
</evidence>
<dbReference type="InterPro" id="IPR050832">
    <property type="entry name" value="Bact_Acetyltransf"/>
</dbReference>
<evidence type="ECO:0000313" key="6">
    <source>
        <dbReference type="Proteomes" id="UP000199077"/>
    </source>
</evidence>